<dbReference type="InterPro" id="IPR003593">
    <property type="entry name" value="AAA+_ATPase"/>
</dbReference>
<protein>
    <submittedName>
        <fullName evidence="6">Iron complex transport system ATP-binding protein/manganese/iron transport system ATP-binding protein</fullName>
    </submittedName>
</protein>
<dbReference type="PROSITE" id="PS50893">
    <property type="entry name" value="ABC_TRANSPORTER_2"/>
    <property type="match status" value="1"/>
</dbReference>
<feature type="domain" description="ABC transporter" evidence="5">
    <location>
        <begin position="8"/>
        <end position="245"/>
    </location>
</feature>
<accession>A0A3E0AGQ4</accession>
<name>A0A3E0AGQ4_9CHLR</name>
<dbReference type="OrthoDB" id="9799337at2"/>
<dbReference type="PANTHER" id="PTHR42734">
    <property type="entry name" value="METAL TRANSPORT SYSTEM ATP-BINDING PROTEIN TM_0124-RELATED"/>
    <property type="match status" value="1"/>
</dbReference>
<dbReference type="PROSITE" id="PS00211">
    <property type="entry name" value="ABC_TRANSPORTER_1"/>
    <property type="match status" value="1"/>
</dbReference>
<dbReference type="InterPro" id="IPR017871">
    <property type="entry name" value="ABC_transporter-like_CS"/>
</dbReference>
<dbReference type="GO" id="GO:0016887">
    <property type="term" value="F:ATP hydrolysis activity"/>
    <property type="evidence" value="ECO:0007669"/>
    <property type="project" value="InterPro"/>
</dbReference>
<dbReference type="Pfam" id="PF00005">
    <property type="entry name" value="ABC_tran"/>
    <property type="match status" value="1"/>
</dbReference>
<dbReference type="InterPro" id="IPR027417">
    <property type="entry name" value="P-loop_NTPase"/>
</dbReference>
<dbReference type="AlphaFoldDB" id="A0A3E0AGQ4"/>
<dbReference type="EMBL" id="QUMS01000001">
    <property type="protein sequence ID" value="REG10849.1"/>
    <property type="molecule type" value="Genomic_DNA"/>
</dbReference>
<dbReference type="PANTHER" id="PTHR42734:SF6">
    <property type="entry name" value="MOLYBDATE IMPORT ATP-BINDING PROTEIN MOLC"/>
    <property type="match status" value="1"/>
</dbReference>
<dbReference type="Proteomes" id="UP000256388">
    <property type="component" value="Unassembled WGS sequence"/>
</dbReference>
<dbReference type="InterPro" id="IPR050153">
    <property type="entry name" value="Metal_Ion_Import_ABC"/>
</dbReference>
<evidence type="ECO:0000313" key="7">
    <source>
        <dbReference type="Proteomes" id="UP000256388"/>
    </source>
</evidence>
<dbReference type="SUPFAM" id="SSF52540">
    <property type="entry name" value="P-loop containing nucleoside triphosphate hydrolases"/>
    <property type="match status" value="1"/>
</dbReference>
<dbReference type="GO" id="GO:0005524">
    <property type="term" value="F:ATP binding"/>
    <property type="evidence" value="ECO:0007669"/>
    <property type="project" value="UniProtKB-KW"/>
</dbReference>
<evidence type="ECO:0000256" key="1">
    <source>
        <dbReference type="ARBA" id="ARBA00005417"/>
    </source>
</evidence>
<evidence type="ECO:0000256" key="2">
    <source>
        <dbReference type="ARBA" id="ARBA00022448"/>
    </source>
</evidence>
<evidence type="ECO:0000256" key="3">
    <source>
        <dbReference type="ARBA" id="ARBA00022741"/>
    </source>
</evidence>
<dbReference type="FunFam" id="3.40.50.300:FF:000134">
    <property type="entry name" value="Iron-enterobactin ABC transporter ATP-binding protein"/>
    <property type="match status" value="1"/>
</dbReference>
<organism evidence="6 7">
    <name type="scientific">Pelolinea submarina</name>
    <dbReference type="NCBI Taxonomy" id="913107"/>
    <lineage>
        <taxon>Bacteria</taxon>
        <taxon>Bacillati</taxon>
        <taxon>Chloroflexota</taxon>
        <taxon>Anaerolineae</taxon>
        <taxon>Anaerolineales</taxon>
        <taxon>Anaerolineaceae</taxon>
        <taxon>Pelolinea</taxon>
    </lineage>
</organism>
<keyword evidence="7" id="KW-1185">Reference proteome</keyword>
<comment type="caution">
    <text evidence="6">The sequence shown here is derived from an EMBL/GenBank/DDBJ whole genome shotgun (WGS) entry which is preliminary data.</text>
</comment>
<dbReference type="InterPro" id="IPR003439">
    <property type="entry name" value="ABC_transporter-like_ATP-bd"/>
</dbReference>
<evidence type="ECO:0000259" key="5">
    <source>
        <dbReference type="PROSITE" id="PS50893"/>
    </source>
</evidence>
<keyword evidence="4 6" id="KW-0067">ATP-binding</keyword>
<keyword evidence="2" id="KW-0813">Transport</keyword>
<reference evidence="6 7" key="1">
    <citation type="submission" date="2018-08" db="EMBL/GenBank/DDBJ databases">
        <title>Genomic Encyclopedia of Type Strains, Phase IV (KMG-IV): sequencing the most valuable type-strain genomes for metagenomic binning, comparative biology and taxonomic classification.</title>
        <authorList>
            <person name="Goeker M."/>
        </authorList>
    </citation>
    <scope>NUCLEOTIDE SEQUENCE [LARGE SCALE GENOMIC DNA]</scope>
    <source>
        <strain evidence="6 7">DSM 23923</strain>
    </source>
</reference>
<sequence>MSPIIEQLVLDQVSFSYTSTIRKPIIHDLSMQIPLQSVTTLLGLNGAGKTTLMMLLLGYFQPTSGKIYIMGSEGKRSIEEINGQVGYLPQRENIPFDYYVAEFILLGRNNQIGIFSTPNETDMEKVQQAMQFLQIEELAARRLSNISGGELQRVRIARLLVQDPKIILLDEPSSHLDIKSRGQMQDLILQLKEMGKMIIYSTHDPADALNFSDYSVLMKKGENIISGASDRVITSKTLSDCFETALEINQINGQKIVLMENSRNGSSKK</sequence>
<dbReference type="Gene3D" id="3.40.50.300">
    <property type="entry name" value="P-loop containing nucleotide triphosphate hydrolases"/>
    <property type="match status" value="1"/>
</dbReference>
<dbReference type="RefSeq" id="WP_116224003.1">
    <property type="nucleotide sequence ID" value="NZ_AP018437.1"/>
</dbReference>
<evidence type="ECO:0000256" key="4">
    <source>
        <dbReference type="ARBA" id="ARBA00022840"/>
    </source>
</evidence>
<comment type="similarity">
    <text evidence="1">Belongs to the ABC transporter superfamily.</text>
</comment>
<keyword evidence="3" id="KW-0547">Nucleotide-binding</keyword>
<gene>
    <name evidence="6" type="ORF">DFR64_0716</name>
</gene>
<proteinExistence type="inferred from homology"/>
<dbReference type="SMART" id="SM00382">
    <property type="entry name" value="AAA"/>
    <property type="match status" value="1"/>
</dbReference>
<evidence type="ECO:0000313" key="6">
    <source>
        <dbReference type="EMBL" id="REG10849.1"/>
    </source>
</evidence>